<comment type="caution">
    <text evidence="2">The sequence shown here is derived from an EMBL/GenBank/DDBJ whole genome shotgun (WGS) entry which is preliminary data.</text>
</comment>
<organism evidence="2 3">
    <name type="scientific">Pleurodeles waltl</name>
    <name type="common">Iberian ribbed newt</name>
    <dbReference type="NCBI Taxonomy" id="8319"/>
    <lineage>
        <taxon>Eukaryota</taxon>
        <taxon>Metazoa</taxon>
        <taxon>Chordata</taxon>
        <taxon>Craniata</taxon>
        <taxon>Vertebrata</taxon>
        <taxon>Euteleostomi</taxon>
        <taxon>Amphibia</taxon>
        <taxon>Batrachia</taxon>
        <taxon>Caudata</taxon>
        <taxon>Salamandroidea</taxon>
        <taxon>Salamandridae</taxon>
        <taxon>Pleurodelinae</taxon>
        <taxon>Pleurodeles</taxon>
    </lineage>
</organism>
<feature type="region of interest" description="Disordered" evidence="1">
    <location>
        <begin position="250"/>
        <end position="270"/>
    </location>
</feature>
<keyword evidence="3" id="KW-1185">Reference proteome</keyword>
<protein>
    <submittedName>
        <fullName evidence="2">Uncharacterized protein</fullName>
    </submittedName>
</protein>
<dbReference type="EMBL" id="JANPWB010000010">
    <property type="protein sequence ID" value="KAJ1135587.1"/>
    <property type="molecule type" value="Genomic_DNA"/>
</dbReference>
<reference evidence="2" key="1">
    <citation type="journal article" date="2022" name="bioRxiv">
        <title>Sequencing and chromosome-scale assembly of the giantPleurodeles waltlgenome.</title>
        <authorList>
            <person name="Brown T."/>
            <person name="Elewa A."/>
            <person name="Iarovenko S."/>
            <person name="Subramanian E."/>
            <person name="Araus A.J."/>
            <person name="Petzold A."/>
            <person name="Susuki M."/>
            <person name="Suzuki K.-i.T."/>
            <person name="Hayashi T."/>
            <person name="Toyoda A."/>
            <person name="Oliveira C."/>
            <person name="Osipova E."/>
            <person name="Leigh N.D."/>
            <person name="Simon A."/>
            <person name="Yun M.H."/>
        </authorList>
    </citation>
    <scope>NUCLEOTIDE SEQUENCE</scope>
    <source>
        <strain evidence="2">20211129_DDA</strain>
        <tissue evidence="2">Liver</tissue>
    </source>
</reference>
<name>A0AAV7Q8Q5_PLEWA</name>
<sequence>MRGRIPFSKINPGWMQRSRQVLWSKEHVRKCIKNSQEKNKEYFNNKYGTKEAHLNVGDWVRVKSVRKVAKGESKFGEPIRIKKVMRNTVILDDGSVCHMSRVAIAKPCKQQFVQYDLLEGNNNKYWWLECDIDGNKDSRVIGELGARGCQEGVLTSINMGEFECNVNEREQNKNVVCGEVKKSCFGRVLRKPKQDDYYGDYSEGHQMEERLVEALDSHIQDSVNRALVKALRPFAQPIFNFVRRRFGAGSGNPTPNEVEINEPGRSDSDRFENTINAVLQDHEYGASFDQDSVHMPQSTRNSSDSSISDSEDRSSSDKRKVKRKCK</sequence>
<dbReference type="AlphaFoldDB" id="A0AAV7Q8Q5"/>
<evidence type="ECO:0000256" key="1">
    <source>
        <dbReference type="SAM" id="MobiDB-lite"/>
    </source>
</evidence>
<evidence type="ECO:0000313" key="3">
    <source>
        <dbReference type="Proteomes" id="UP001066276"/>
    </source>
</evidence>
<evidence type="ECO:0000313" key="2">
    <source>
        <dbReference type="EMBL" id="KAJ1135587.1"/>
    </source>
</evidence>
<feature type="region of interest" description="Disordered" evidence="1">
    <location>
        <begin position="282"/>
        <end position="326"/>
    </location>
</feature>
<gene>
    <name evidence="2" type="ORF">NDU88_002025</name>
</gene>
<proteinExistence type="predicted"/>
<feature type="compositionally biased region" description="Low complexity" evidence="1">
    <location>
        <begin position="298"/>
        <end position="308"/>
    </location>
</feature>
<dbReference type="Proteomes" id="UP001066276">
    <property type="component" value="Chromosome 6"/>
</dbReference>
<accession>A0AAV7Q8Q5</accession>